<accession>A0A5M7BUK4</accession>
<organism evidence="1 2">
    <name type="scientific">Saccharopolyspora hirsuta</name>
    <dbReference type="NCBI Taxonomy" id="1837"/>
    <lineage>
        <taxon>Bacteria</taxon>
        <taxon>Bacillati</taxon>
        <taxon>Actinomycetota</taxon>
        <taxon>Actinomycetes</taxon>
        <taxon>Pseudonocardiales</taxon>
        <taxon>Pseudonocardiaceae</taxon>
        <taxon>Saccharopolyspora</taxon>
    </lineage>
</organism>
<comment type="caution">
    <text evidence="1">The sequence shown here is derived from an EMBL/GenBank/DDBJ whole genome shotgun (WGS) entry which is preliminary data.</text>
</comment>
<dbReference type="EMBL" id="VWPH01000006">
    <property type="protein sequence ID" value="KAA5833472.1"/>
    <property type="molecule type" value="Genomic_DNA"/>
</dbReference>
<dbReference type="SMR" id="A0A5M7BUK4"/>
<gene>
    <name evidence="1" type="ORF">F1721_14395</name>
</gene>
<protein>
    <recommendedName>
        <fullName evidence="3">ESX-1 secretion-associated protein</fullName>
    </recommendedName>
</protein>
<sequence>MSGLGANTGELASAATSVKGCSQAIGELKNGVAASKLGKNDFGREHTGAADPYFEGLKKISKALEKNASVTDEFANNVNSAARGYEWDDSNNAAEVGKSGGDQ</sequence>
<dbReference type="Proteomes" id="UP000323946">
    <property type="component" value="Unassembled WGS sequence"/>
</dbReference>
<dbReference type="OrthoDB" id="3690443at2"/>
<proteinExistence type="predicted"/>
<reference evidence="1 2" key="1">
    <citation type="submission" date="2019-09" db="EMBL/GenBank/DDBJ databases">
        <title>Draft genome sequence of the thermophilic Saccharopolyspora hirsuta VKM Ac-666T.</title>
        <authorList>
            <person name="Lobastova T.G."/>
            <person name="Fokina V."/>
            <person name="Bragin E.Y."/>
            <person name="Shtratnikova V.Y."/>
            <person name="Starodumova I.P."/>
            <person name="Tarlachkov S.V."/>
            <person name="Donova M.V."/>
        </authorList>
    </citation>
    <scope>NUCLEOTIDE SEQUENCE [LARGE SCALE GENOMIC DNA]</scope>
    <source>
        <strain evidence="1 2">VKM Ac-666</strain>
    </source>
</reference>
<name>A0A5M7BUK4_SACHI</name>
<evidence type="ECO:0000313" key="2">
    <source>
        <dbReference type="Proteomes" id="UP000323946"/>
    </source>
</evidence>
<dbReference type="RefSeq" id="WP_150067163.1">
    <property type="nucleotide sequence ID" value="NZ_JBEPDJ010000008.1"/>
</dbReference>
<keyword evidence="2" id="KW-1185">Reference proteome</keyword>
<evidence type="ECO:0000313" key="1">
    <source>
        <dbReference type="EMBL" id="KAA5833472.1"/>
    </source>
</evidence>
<dbReference type="AlphaFoldDB" id="A0A5M7BUK4"/>
<evidence type="ECO:0008006" key="3">
    <source>
        <dbReference type="Google" id="ProtNLM"/>
    </source>
</evidence>